<dbReference type="AlphaFoldDB" id="A0A5M3MM46"/>
<dbReference type="SUPFAM" id="SSF53474">
    <property type="entry name" value="alpha/beta-Hydrolases"/>
    <property type="match status" value="1"/>
</dbReference>
<proteinExistence type="predicted"/>
<dbReference type="InterPro" id="IPR022742">
    <property type="entry name" value="Hydrolase_4"/>
</dbReference>
<evidence type="ECO:0000313" key="2">
    <source>
        <dbReference type="EMBL" id="EIW80282.1"/>
    </source>
</evidence>
<accession>A0A5M3MM46</accession>
<dbReference type="Gene3D" id="3.40.50.1820">
    <property type="entry name" value="alpha/beta hydrolase"/>
    <property type="match status" value="1"/>
</dbReference>
<dbReference type="RefSeq" id="XP_007769267.1">
    <property type="nucleotide sequence ID" value="XM_007771077.1"/>
</dbReference>
<dbReference type="KEGG" id="cput:CONPUDRAFT_165852"/>
<evidence type="ECO:0000313" key="3">
    <source>
        <dbReference type="Proteomes" id="UP000053558"/>
    </source>
</evidence>
<dbReference type="OrthoDB" id="10249433at2759"/>
<evidence type="ECO:0000259" key="1">
    <source>
        <dbReference type="Pfam" id="PF12146"/>
    </source>
</evidence>
<dbReference type="InterPro" id="IPR029058">
    <property type="entry name" value="AB_hydrolase_fold"/>
</dbReference>
<organism evidence="2 3">
    <name type="scientific">Coniophora puteana (strain RWD-64-598)</name>
    <name type="common">Brown rot fungus</name>
    <dbReference type="NCBI Taxonomy" id="741705"/>
    <lineage>
        <taxon>Eukaryota</taxon>
        <taxon>Fungi</taxon>
        <taxon>Dikarya</taxon>
        <taxon>Basidiomycota</taxon>
        <taxon>Agaricomycotina</taxon>
        <taxon>Agaricomycetes</taxon>
        <taxon>Agaricomycetidae</taxon>
        <taxon>Boletales</taxon>
        <taxon>Coniophorineae</taxon>
        <taxon>Coniophoraceae</taxon>
        <taxon>Coniophora</taxon>
    </lineage>
</organism>
<dbReference type="GeneID" id="19205409"/>
<gene>
    <name evidence="2" type="ORF">CONPUDRAFT_165852</name>
</gene>
<name>A0A5M3MM46_CONPW</name>
<protein>
    <recommendedName>
        <fullName evidence="1">Serine aminopeptidase S33 domain-containing protein</fullName>
    </recommendedName>
</protein>
<dbReference type="Proteomes" id="UP000053558">
    <property type="component" value="Unassembled WGS sequence"/>
</dbReference>
<feature type="domain" description="Serine aminopeptidase S33" evidence="1">
    <location>
        <begin position="28"/>
        <end position="74"/>
    </location>
</feature>
<reference evidence="3" key="1">
    <citation type="journal article" date="2012" name="Science">
        <title>The Paleozoic origin of enzymatic lignin decomposition reconstructed from 31 fungal genomes.</title>
        <authorList>
            <person name="Floudas D."/>
            <person name="Binder M."/>
            <person name="Riley R."/>
            <person name="Barry K."/>
            <person name="Blanchette R.A."/>
            <person name="Henrissat B."/>
            <person name="Martinez A.T."/>
            <person name="Otillar R."/>
            <person name="Spatafora J.W."/>
            <person name="Yadav J.S."/>
            <person name="Aerts A."/>
            <person name="Benoit I."/>
            <person name="Boyd A."/>
            <person name="Carlson A."/>
            <person name="Copeland A."/>
            <person name="Coutinho P.M."/>
            <person name="de Vries R.P."/>
            <person name="Ferreira P."/>
            <person name="Findley K."/>
            <person name="Foster B."/>
            <person name="Gaskell J."/>
            <person name="Glotzer D."/>
            <person name="Gorecki P."/>
            <person name="Heitman J."/>
            <person name="Hesse C."/>
            <person name="Hori C."/>
            <person name="Igarashi K."/>
            <person name="Jurgens J.A."/>
            <person name="Kallen N."/>
            <person name="Kersten P."/>
            <person name="Kohler A."/>
            <person name="Kuees U."/>
            <person name="Kumar T.K.A."/>
            <person name="Kuo A."/>
            <person name="LaButti K."/>
            <person name="Larrondo L.F."/>
            <person name="Lindquist E."/>
            <person name="Ling A."/>
            <person name="Lombard V."/>
            <person name="Lucas S."/>
            <person name="Lundell T."/>
            <person name="Martin R."/>
            <person name="McLaughlin D.J."/>
            <person name="Morgenstern I."/>
            <person name="Morin E."/>
            <person name="Murat C."/>
            <person name="Nagy L.G."/>
            <person name="Nolan M."/>
            <person name="Ohm R.A."/>
            <person name="Patyshakuliyeva A."/>
            <person name="Rokas A."/>
            <person name="Ruiz-Duenas F.J."/>
            <person name="Sabat G."/>
            <person name="Salamov A."/>
            <person name="Samejima M."/>
            <person name="Schmutz J."/>
            <person name="Slot J.C."/>
            <person name="St John F."/>
            <person name="Stenlid J."/>
            <person name="Sun H."/>
            <person name="Sun S."/>
            <person name="Syed K."/>
            <person name="Tsang A."/>
            <person name="Wiebenga A."/>
            <person name="Young D."/>
            <person name="Pisabarro A."/>
            <person name="Eastwood D.C."/>
            <person name="Martin F."/>
            <person name="Cullen D."/>
            <person name="Grigoriev I.V."/>
            <person name="Hibbett D.S."/>
        </authorList>
    </citation>
    <scope>NUCLEOTIDE SEQUENCE [LARGE SCALE GENOMIC DNA]</scope>
    <source>
        <strain evidence="3">RWD-64-598 SS2</strain>
    </source>
</reference>
<sequence>MSAFEETWLTGPESTNFYTRTYHPKDPPVKAAVVFVHGFVEHIARYEHVFPVWAARGIAVFAYDQRGFGRTALGEEHAVWFCSTT</sequence>
<keyword evidence="3" id="KW-1185">Reference proteome</keyword>
<dbReference type="Pfam" id="PF12146">
    <property type="entry name" value="Hydrolase_4"/>
    <property type="match status" value="1"/>
</dbReference>
<dbReference type="EMBL" id="JH711579">
    <property type="protein sequence ID" value="EIW80282.1"/>
    <property type="molecule type" value="Genomic_DNA"/>
</dbReference>
<comment type="caution">
    <text evidence="2">The sequence shown here is derived from an EMBL/GenBank/DDBJ whole genome shotgun (WGS) entry which is preliminary data.</text>
</comment>